<sequence length="306" mass="35371">MALTGSVELCDFIWQHECRKRWITYKEEELTILNKAIGKKQKTVKLPSSNIKREIIVHLDKMYQKNQVTSYEQRIRCGVYNNGFYSWSWLDDDGYWYCYPALVVLLLEVAYEQKKEKLSIYLNGDLEMDLINFVETNEETRTSRHINRDCLEIPLASVEGMMITASCKNHVSKMACEVNLSQSFILPEVSTSARAIGDTVQSSIMTVGVTSLNTEEEISLGPEDSKCIPVDSECQEHEKFHLYFENGVLFTATLNLTSLQKNSNKFYIIQLLEHNKRKQYCVWRRWGRVGSKGQNELVKYGSNIEA</sequence>
<organism evidence="8 9">
    <name type="scientific">Stegodyphus mimosarum</name>
    <name type="common">African social velvet spider</name>
    <dbReference type="NCBI Taxonomy" id="407821"/>
    <lineage>
        <taxon>Eukaryota</taxon>
        <taxon>Metazoa</taxon>
        <taxon>Ecdysozoa</taxon>
        <taxon>Arthropoda</taxon>
        <taxon>Chelicerata</taxon>
        <taxon>Arachnida</taxon>
        <taxon>Araneae</taxon>
        <taxon>Araneomorphae</taxon>
        <taxon>Entelegynae</taxon>
        <taxon>Eresoidea</taxon>
        <taxon>Eresidae</taxon>
        <taxon>Stegodyphus</taxon>
    </lineage>
</organism>
<dbReference type="SUPFAM" id="SSF142921">
    <property type="entry name" value="WGR domain-like"/>
    <property type="match status" value="1"/>
</dbReference>
<keyword evidence="2" id="KW-0328">Glycosyltransferase</keyword>
<dbReference type="GO" id="GO:0005730">
    <property type="term" value="C:nucleolus"/>
    <property type="evidence" value="ECO:0007669"/>
    <property type="project" value="TreeGrafter"/>
</dbReference>
<keyword evidence="9" id="KW-1185">Reference proteome</keyword>
<gene>
    <name evidence="8" type="ORF">X975_03636</name>
</gene>
<evidence type="ECO:0000256" key="1">
    <source>
        <dbReference type="ARBA" id="ARBA00012020"/>
    </source>
</evidence>
<dbReference type="Proteomes" id="UP000054359">
    <property type="component" value="Unassembled WGS sequence"/>
</dbReference>
<dbReference type="EC" id="2.4.2.30" evidence="1"/>
<dbReference type="InterPro" id="IPR008893">
    <property type="entry name" value="WGR_domain"/>
</dbReference>
<accession>A0A087UMK0</accession>
<dbReference type="Gene3D" id="3.30.720.50">
    <property type="match status" value="2"/>
</dbReference>
<evidence type="ECO:0000256" key="5">
    <source>
        <dbReference type="ARBA" id="ARBA00033987"/>
    </source>
</evidence>
<comment type="catalytic activity">
    <reaction evidence="5">
        <text>NAD(+) + (ADP-D-ribosyl)n-acceptor = nicotinamide + (ADP-D-ribosyl)n+1-acceptor + H(+).</text>
        <dbReference type="EC" id="2.4.2.30"/>
    </reaction>
</comment>
<dbReference type="InterPro" id="IPR050800">
    <property type="entry name" value="ARTD/PARP"/>
</dbReference>
<dbReference type="GO" id="GO:0003950">
    <property type="term" value="F:NAD+ poly-ADP-ribosyltransferase activity"/>
    <property type="evidence" value="ECO:0007669"/>
    <property type="project" value="UniProtKB-EC"/>
</dbReference>
<name>A0A087UMK0_STEMI</name>
<evidence type="ECO:0000256" key="3">
    <source>
        <dbReference type="ARBA" id="ARBA00022679"/>
    </source>
</evidence>
<dbReference type="SMART" id="SM00773">
    <property type="entry name" value="WGR"/>
    <property type="match status" value="1"/>
</dbReference>
<dbReference type="AlphaFoldDB" id="A0A087UMK0"/>
<evidence type="ECO:0000256" key="4">
    <source>
        <dbReference type="ARBA" id="ARBA00023027"/>
    </source>
</evidence>
<dbReference type="Pfam" id="PF05406">
    <property type="entry name" value="WGR"/>
    <property type="match status" value="1"/>
</dbReference>
<dbReference type="InterPro" id="IPR037197">
    <property type="entry name" value="WWE_dom_sf"/>
</dbReference>
<evidence type="ECO:0000313" key="8">
    <source>
        <dbReference type="EMBL" id="KFM78589.1"/>
    </source>
</evidence>
<dbReference type="EMBL" id="KK120579">
    <property type="protein sequence ID" value="KFM78589.1"/>
    <property type="molecule type" value="Genomic_DNA"/>
</dbReference>
<keyword evidence="4" id="KW-0520">NAD</keyword>
<dbReference type="PROSITE" id="PS50918">
    <property type="entry name" value="WWE"/>
    <property type="match status" value="1"/>
</dbReference>
<dbReference type="Gene3D" id="2.20.140.10">
    <property type="entry name" value="WGR domain"/>
    <property type="match status" value="1"/>
</dbReference>
<dbReference type="GO" id="GO:0006302">
    <property type="term" value="P:double-strand break repair"/>
    <property type="evidence" value="ECO:0007669"/>
    <property type="project" value="TreeGrafter"/>
</dbReference>
<keyword evidence="3" id="KW-0808">Transferase</keyword>
<feature type="domain" description="WGR" evidence="7">
    <location>
        <begin position="239"/>
        <end position="306"/>
    </location>
</feature>
<dbReference type="PANTHER" id="PTHR10459">
    <property type="entry name" value="DNA LIGASE"/>
    <property type="match status" value="1"/>
</dbReference>
<dbReference type="PANTHER" id="PTHR10459:SF60">
    <property type="entry name" value="POLY [ADP-RIBOSE] POLYMERASE 2"/>
    <property type="match status" value="1"/>
</dbReference>
<dbReference type="OrthoDB" id="5846916at2759"/>
<dbReference type="GO" id="GO:0070212">
    <property type="term" value="P:protein poly-ADP-ribosylation"/>
    <property type="evidence" value="ECO:0007669"/>
    <property type="project" value="TreeGrafter"/>
</dbReference>
<reference evidence="8 9" key="1">
    <citation type="submission" date="2013-11" db="EMBL/GenBank/DDBJ databases">
        <title>Genome sequencing of Stegodyphus mimosarum.</title>
        <authorList>
            <person name="Bechsgaard J."/>
        </authorList>
    </citation>
    <scope>NUCLEOTIDE SEQUENCE [LARGE SCALE GENOMIC DNA]</scope>
</reference>
<dbReference type="InterPro" id="IPR036930">
    <property type="entry name" value="WGR_dom_sf"/>
</dbReference>
<evidence type="ECO:0000313" key="9">
    <source>
        <dbReference type="Proteomes" id="UP000054359"/>
    </source>
</evidence>
<evidence type="ECO:0000259" key="6">
    <source>
        <dbReference type="PROSITE" id="PS50918"/>
    </source>
</evidence>
<feature type="domain" description="WWE" evidence="6">
    <location>
        <begin position="72"/>
        <end position="148"/>
    </location>
</feature>
<dbReference type="STRING" id="407821.A0A087UMK0"/>
<dbReference type="GO" id="GO:1990404">
    <property type="term" value="F:NAD+-protein mono-ADP-ribosyltransferase activity"/>
    <property type="evidence" value="ECO:0007669"/>
    <property type="project" value="TreeGrafter"/>
</dbReference>
<feature type="non-terminal residue" evidence="8">
    <location>
        <position position="306"/>
    </location>
</feature>
<dbReference type="PROSITE" id="PS51977">
    <property type="entry name" value="WGR"/>
    <property type="match status" value="1"/>
</dbReference>
<evidence type="ECO:0000256" key="2">
    <source>
        <dbReference type="ARBA" id="ARBA00022676"/>
    </source>
</evidence>
<dbReference type="SUPFAM" id="SSF117839">
    <property type="entry name" value="WWE domain"/>
    <property type="match status" value="2"/>
</dbReference>
<dbReference type="Pfam" id="PF02825">
    <property type="entry name" value="WWE"/>
    <property type="match status" value="2"/>
</dbReference>
<proteinExistence type="predicted"/>
<protein>
    <recommendedName>
        <fullName evidence="1">NAD(+) ADP-ribosyltransferase</fullName>
        <ecNumber evidence="1">2.4.2.30</ecNumber>
    </recommendedName>
</protein>
<evidence type="ECO:0000259" key="7">
    <source>
        <dbReference type="PROSITE" id="PS51977"/>
    </source>
</evidence>
<dbReference type="InterPro" id="IPR004170">
    <property type="entry name" value="WWE_dom"/>
</dbReference>